<feature type="region of interest" description="Disordered" evidence="1">
    <location>
        <begin position="71"/>
        <end position="101"/>
    </location>
</feature>
<feature type="compositionally biased region" description="Basic and acidic residues" evidence="1">
    <location>
        <begin position="89"/>
        <end position="100"/>
    </location>
</feature>
<dbReference type="InterPro" id="IPR000313">
    <property type="entry name" value="PWWP_dom"/>
</dbReference>
<evidence type="ECO:0000313" key="3">
    <source>
        <dbReference type="EMBL" id="KAH8023295.1"/>
    </source>
</evidence>
<feature type="region of interest" description="Disordered" evidence="1">
    <location>
        <begin position="129"/>
        <end position="202"/>
    </location>
</feature>
<reference evidence="3" key="2">
    <citation type="submission" date="2021-09" db="EMBL/GenBank/DDBJ databases">
        <authorList>
            <person name="Jia N."/>
            <person name="Wang J."/>
            <person name="Shi W."/>
            <person name="Du L."/>
            <person name="Sun Y."/>
            <person name="Zhan W."/>
            <person name="Jiang J."/>
            <person name="Wang Q."/>
            <person name="Zhang B."/>
            <person name="Ji P."/>
            <person name="Sakyi L.B."/>
            <person name="Cui X."/>
            <person name="Yuan T."/>
            <person name="Jiang B."/>
            <person name="Yang W."/>
            <person name="Lam T.T.-Y."/>
            <person name="Chang Q."/>
            <person name="Ding S."/>
            <person name="Wang X."/>
            <person name="Zhu J."/>
            <person name="Ruan X."/>
            <person name="Zhao L."/>
            <person name="Wei J."/>
            <person name="Que T."/>
            <person name="Du C."/>
            <person name="Cheng J."/>
            <person name="Dai P."/>
            <person name="Han X."/>
            <person name="Huang E."/>
            <person name="Gao Y."/>
            <person name="Liu J."/>
            <person name="Shao H."/>
            <person name="Ye R."/>
            <person name="Li L."/>
            <person name="Wei W."/>
            <person name="Wang X."/>
            <person name="Wang C."/>
            <person name="Huo Q."/>
            <person name="Li W."/>
            <person name="Guo W."/>
            <person name="Chen H."/>
            <person name="Chen S."/>
            <person name="Zhou L."/>
            <person name="Zhou L."/>
            <person name="Ni X."/>
            <person name="Tian J."/>
            <person name="Zhou Y."/>
            <person name="Sheng Y."/>
            <person name="Liu T."/>
            <person name="Pan Y."/>
            <person name="Xia L."/>
            <person name="Li J."/>
            <person name="Zhao F."/>
            <person name="Cao W."/>
        </authorList>
    </citation>
    <scope>NUCLEOTIDE SEQUENCE</scope>
    <source>
        <strain evidence="3">Rmic-2018</strain>
        <tissue evidence="3">Larvae</tissue>
    </source>
</reference>
<comment type="caution">
    <text evidence="3">The sequence shown here is derived from an EMBL/GenBank/DDBJ whole genome shotgun (WGS) entry which is preliminary data.</text>
</comment>
<name>A0A9J6DMD5_RHIMP</name>
<keyword evidence="4" id="KW-1185">Reference proteome</keyword>
<dbReference type="EMBL" id="JABSTU010000008">
    <property type="protein sequence ID" value="KAH8023295.1"/>
    <property type="molecule type" value="Genomic_DNA"/>
</dbReference>
<accession>A0A9J6DMD5</accession>
<dbReference type="GO" id="GO:0005634">
    <property type="term" value="C:nucleus"/>
    <property type="evidence" value="ECO:0007669"/>
    <property type="project" value="TreeGrafter"/>
</dbReference>
<dbReference type="CDD" id="cd20141">
    <property type="entry name" value="PWWP_MBD5"/>
    <property type="match status" value="1"/>
</dbReference>
<dbReference type="PANTHER" id="PTHR16112">
    <property type="entry name" value="METHYL-CPG BINDING PROTEIN, DROSOPHILA"/>
    <property type="match status" value="1"/>
</dbReference>
<feature type="compositionally biased region" description="Polar residues" evidence="1">
    <location>
        <begin position="169"/>
        <end position="179"/>
    </location>
</feature>
<evidence type="ECO:0000313" key="4">
    <source>
        <dbReference type="Proteomes" id="UP000821866"/>
    </source>
</evidence>
<dbReference type="Proteomes" id="UP000821866">
    <property type="component" value="Chromosome 6"/>
</dbReference>
<dbReference type="AlphaFoldDB" id="A0A9J6DMD5"/>
<reference evidence="3" key="1">
    <citation type="journal article" date="2020" name="Cell">
        <title>Large-Scale Comparative Analyses of Tick Genomes Elucidate Their Genetic Diversity and Vector Capacities.</title>
        <authorList>
            <consortium name="Tick Genome and Microbiome Consortium (TIGMIC)"/>
            <person name="Jia N."/>
            <person name="Wang J."/>
            <person name="Shi W."/>
            <person name="Du L."/>
            <person name="Sun Y."/>
            <person name="Zhan W."/>
            <person name="Jiang J.F."/>
            <person name="Wang Q."/>
            <person name="Zhang B."/>
            <person name="Ji P."/>
            <person name="Bell-Sakyi L."/>
            <person name="Cui X.M."/>
            <person name="Yuan T.T."/>
            <person name="Jiang B.G."/>
            <person name="Yang W.F."/>
            <person name="Lam T.T."/>
            <person name="Chang Q.C."/>
            <person name="Ding S.J."/>
            <person name="Wang X.J."/>
            <person name="Zhu J.G."/>
            <person name="Ruan X.D."/>
            <person name="Zhao L."/>
            <person name="Wei J.T."/>
            <person name="Ye R.Z."/>
            <person name="Que T.C."/>
            <person name="Du C.H."/>
            <person name="Zhou Y.H."/>
            <person name="Cheng J.X."/>
            <person name="Dai P.F."/>
            <person name="Guo W.B."/>
            <person name="Han X.H."/>
            <person name="Huang E.J."/>
            <person name="Li L.F."/>
            <person name="Wei W."/>
            <person name="Gao Y.C."/>
            <person name="Liu J.Z."/>
            <person name="Shao H.Z."/>
            <person name="Wang X."/>
            <person name="Wang C.C."/>
            <person name="Yang T.C."/>
            <person name="Huo Q.B."/>
            <person name="Li W."/>
            <person name="Chen H.Y."/>
            <person name="Chen S.E."/>
            <person name="Zhou L.G."/>
            <person name="Ni X.B."/>
            <person name="Tian J.H."/>
            <person name="Sheng Y."/>
            <person name="Liu T."/>
            <person name="Pan Y.S."/>
            <person name="Xia L.Y."/>
            <person name="Li J."/>
            <person name="Zhao F."/>
            <person name="Cao W.C."/>
        </authorList>
    </citation>
    <scope>NUCLEOTIDE SEQUENCE</scope>
    <source>
        <strain evidence="3">Rmic-2018</strain>
    </source>
</reference>
<gene>
    <name evidence="3" type="ORF">HPB51_011738</name>
</gene>
<dbReference type="FunFam" id="2.30.30.140:FF:000107">
    <property type="entry name" value="Six-banded, isoform H"/>
    <property type="match status" value="1"/>
</dbReference>
<sequence length="302" mass="33492">MVSDQHKLVTPVAPIEPLLESVVMQHGGTANPDDSSGVELCAPAMCFEDERELPVEECKTGFLNDELAFTTATTETESNQSTSEEETDEHLPRPGTEDFPAHMNAVPVYECEDVPVSSENDFTHVHSVGVQSIPSKQAKAARQSRPRFPSTQDRCTNTGTSDDPGCASSVDSSHVQPRQNECAEDERESPPLPPQPRTFDIGDLVWGQSKGFPSWPGKLVRPDQVRGHHIISEDGKLWVQWFGDHSFTQVEPDQLKTLSEGLEAHHRARKKHRRGRKLNGNLENAIQEAMMELDRQTGTVLP</sequence>
<dbReference type="Gene3D" id="2.30.30.140">
    <property type="match status" value="1"/>
</dbReference>
<dbReference type="SMART" id="SM00293">
    <property type="entry name" value="PWWP"/>
    <property type="match status" value="1"/>
</dbReference>
<evidence type="ECO:0000259" key="2">
    <source>
        <dbReference type="PROSITE" id="PS50812"/>
    </source>
</evidence>
<feature type="compositionally biased region" description="Polar residues" evidence="1">
    <location>
        <begin position="149"/>
        <end position="161"/>
    </location>
</feature>
<dbReference type="Pfam" id="PF00855">
    <property type="entry name" value="PWWP"/>
    <property type="match status" value="1"/>
</dbReference>
<feature type="domain" description="PWWP" evidence="2">
    <location>
        <begin position="201"/>
        <end position="261"/>
    </location>
</feature>
<dbReference type="PROSITE" id="PS50812">
    <property type="entry name" value="PWWP"/>
    <property type="match status" value="1"/>
</dbReference>
<evidence type="ECO:0000256" key="1">
    <source>
        <dbReference type="SAM" id="MobiDB-lite"/>
    </source>
</evidence>
<organism evidence="3 4">
    <name type="scientific">Rhipicephalus microplus</name>
    <name type="common">Cattle tick</name>
    <name type="synonym">Boophilus microplus</name>
    <dbReference type="NCBI Taxonomy" id="6941"/>
    <lineage>
        <taxon>Eukaryota</taxon>
        <taxon>Metazoa</taxon>
        <taxon>Ecdysozoa</taxon>
        <taxon>Arthropoda</taxon>
        <taxon>Chelicerata</taxon>
        <taxon>Arachnida</taxon>
        <taxon>Acari</taxon>
        <taxon>Parasitiformes</taxon>
        <taxon>Ixodida</taxon>
        <taxon>Ixodoidea</taxon>
        <taxon>Ixodidae</taxon>
        <taxon>Rhipicephalinae</taxon>
        <taxon>Rhipicephalus</taxon>
        <taxon>Boophilus</taxon>
    </lineage>
</organism>
<dbReference type="SUPFAM" id="SSF63748">
    <property type="entry name" value="Tudor/PWWP/MBT"/>
    <property type="match status" value="1"/>
</dbReference>
<feature type="compositionally biased region" description="Low complexity" evidence="1">
    <location>
        <begin position="71"/>
        <end position="82"/>
    </location>
</feature>
<protein>
    <recommendedName>
        <fullName evidence="2">PWWP domain-containing protein</fullName>
    </recommendedName>
</protein>
<dbReference type="GO" id="GO:0010369">
    <property type="term" value="C:chromocenter"/>
    <property type="evidence" value="ECO:0007669"/>
    <property type="project" value="TreeGrafter"/>
</dbReference>
<dbReference type="VEuPathDB" id="VectorBase:LOC119171723"/>
<dbReference type="PANTHER" id="PTHR16112:SF16">
    <property type="entry name" value="SIX-BANDED, ISOFORM H"/>
    <property type="match status" value="1"/>
</dbReference>
<dbReference type="GO" id="GO:0003682">
    <property type="term" value="F:chromatin binding"/>
    <property type="evidence" value="ECO:0007669"/>
    <property type="project" value="TreeGrafter"/>
</dbReference>
<proteinExistence type="predicted"/>